<evidence type="ECO:0000256" key="1">
    <source>
        <dbReference type="SAM" id="MobiDB-lite"/>
    </source>
</evidence>
<reference evidence="2 3" key="2">
    <citation type="submission" date="2018-11" db="EMBL/GenBank/DDBJ databases">
        <authorList>
            <consortium name="Pathogen Informatics"/>
        </authorList>
    </citation>
    <scope>NUCLEOTIDE SEQUENCE [LARGE SCALE GENOMIC DNA]</scope>
</reference>
<feature type="region of interest" description="Disordered" evidence="1">
    <location>
        <begin position="70"/>
        <end position="89"/>
    </location>
</feature>
<keyword evidence="3" id="KW-1185">Reference proteome</keyword>
<name>A0A183EJJ7_9BILA</name>
<proteinExistence type="predicted"/>
<reference evidence="4" key="1">
    <citation type="submission" date="2016-06" db="UniProtKB">
        <authorList>
            <consortium name="WormBaseParasite"/>
        </authorList>
    </citation>
    <scope>IDENTIFICATION</scope>
</reference>
<evidence type="ECO:0000313" key="2">
    <source>
        <dbReference type="EMBL" id="VDN37572.1"/>
    </source>
</evidence>
<dbReference type="Proteomes" id="UP000271098">
    <property type="component" value="Unassembled WGS sequence"/>
</dbReference>
<accession>A0A183EJJ7</accession>
<evidence type="ECO:0000313" key="3">
    <source>
        <dbReference type="Proteomes" id="UP000271098"/>
    </source>
</evidence>
<organism evidence="4">
    <name type="scientific">Gongylonema pulchrum</name>
    <dbReference type="NCBI Taxonomy" id="637853"/>
    <lineage>
        <taxon>Eukaryota</taxon>
        <taxon>Metazoa</taxon>
        <taxon>Ecdysozoa</taxon>
        <taxon>Nematoda</taxon>
        <taxon>Chromadorea</taxon>
        <taxon>Rhabditida</taxon>
        <taxon>Spirurina</taxon>
        <taxon>Spiruromorpha</taxon>
        <taxon>Spiruroidea</taxon>
        <taxon>Gongylonematidae</taxon>
        <taxon>Gongylonema</taxon>
    </lineage>
</organism>
<dbReference type="WBParaSite" id="GPUH_0002116301-mRNA-1">
    <property type="protein sequence ID" value="GPUH_0002116301-mRNA-1"/>
    <property type="gene ID" value="GPUH_0002116301"/>
</dbReference>
<dbReference type="AlphaFoldDB" id="A0A183EJJ7"/>
<gene>
    <name evidence="2" type="ORF">GPUH_LOCUS21137</name>
</gene>
<sequence length="89" mass="9875">MTLATRKASASEVLSVRSANSEQQMKMEIRVLSPVVLAERKSRSAIVRKTFPMELGRQLDVQLKVKHQQTLQSLGRKKANSGVIRPSAS</sequence>
<dbReference type="EMBL" id="UYRT01091911">
    <property type="protein sequence ID" value="VDN37572.1"/>
    <property type="molecule type" value="Genomic_DNA"/>
</dbReference>
<protein>
    <submittedName>
        <fullName evidence="2 4">Uncharacterized protein</fullName>
    </submittedName>
</protein>
<evidence type="ECO:0000313" key="4">
    <source>
        <dbReference type="WBParaSite" id="GPUH_0002116301-mRNA-1"/>
    </source>
</evidence>